<protein>
    <submittedName>
        <fullName evidence="7">Uncharacterized protein</fullName>
    </submittedName>
</protein>
<feature type="region of interest" description="Disordered" evidence="6">
    <location>
        <begin position="240"/>
        <end position="311"/>
    </location>
</feature>
<feature type="compositionally biased region" description="Basic and acidic residues" evidence="6">
    <location>
        <begin position="40"/>
        <end position="69"/>
    </location>
</feature>
<evidence type="ECO:0000256" key="2">
    <source>
        <dbReference type="ARBA" id="ARBA00022491"/>
    </source>
</evidence>
<keyword evidence="8" id="KW-1185">Reference proteome</keyword>
<dbReference type="GO" id="GO:0005654">
    <property type="term" value="C:nucleoplasm"/>
    <property type="evidence" value="ECO:0007669"/>
    <property type="project" value="UniProtKB-ARBA"/>
</dbReference>
<dbReference type="EMBL" id="JH711581">
    <property type="protein sequence ID" value="EIW79000.1"/>
    <property type="molecule type" value="Genomic_DNA"/>
</dbReference>
<dbReference type="GO" id="GO:0010468">
    <property type="term" value="P:regulation of gene expression"/>
    <property type="evidence" value="ECO:0007669"/>
    <property type="project" value="UniProtKB-ARBA"/>
</dbReference>
<organism evidence="7 8">
    <name type="scientific">Coniophora puteana (strain RWD-64-598)</name>
    <name type="common">Brown rot fungus</name>
    <dbReference type="NCBI Taxonomy" id="741705"/>
    <lineage>
        <taxon>Eukaryota</taxon>
        <taxon>Fungi</taxon>
        <taxon>Dikarya</taxon>
        <taxon>Basidiomycota</taxon>
        <taxon>Agaricomycotina</taxon>
        <taxon>Agaricomycetes</taxon>
        <taxon>Agaricomycetidae</taxon>
        <taxon>Boletales</taxon>
        <taxon>Coniophorineae</taxon>
        <taxon>Coniophoraceae</taxon>
        <taxon>Coniophora</taxon>
    </lineage>
</organism>
<proteinExistence type="predicted"/>
<keyword evidence="4" id="KW-0804">Transcription</keyword>
<feature type="region of interest" description="Disordered" evidence="6">
    <location>
        <begin position="23"/>
        <end position="69"/>
    </location>
</feature>
<evidence type="ECO:0000313" key="7">
    <source>
        <dbReference type="EMBL" id="EIW79000.1"/>
    </source>
</evidence>
<dbReference type="OrthoDB" id="70376at2759"/>
<gene>
    <name evidence="7" type="ORF">CONPUDRAFT_24500</name>
</gene>
<keyword evidence="2" id="KW-0678">Repressor</keyword>
<dbReference type="InterPro" id="IPR013907">
    <property type="entry name" value="Sds3"/>
</dbReference>
<dbReference type="Proteomes" id="UP000053558">
    <property type="component" value="Unassembled WGS sequence"/>
</dbReference>
<dbReference type="OMA" id="THNTRKL"/>
<name>A0A5M3MJ96_CONPW</name>
<evidence type="ECO:0000256" key="1">
    <source>
        <dbReference type="ARBA" id="ARBA00004123"/>
    </source>
</evidence>
<comment type="subcellular location">
    <subcellularLocation>
        <location evidence="1">Nucleus</location>
    </subcellularLocation>
</comment>
<keyword evidence="3" id="KW-0805">Transcription regulation</keyword>
<feature type="region of interest" description="Disordered" evidence="6">
    <location>
        <begin position="158"/>
        <end position="221"/>
    </location>
</feature>
<feature type="non-terminal residue" evidence="7">
    <location>
        <position position="311"/>
    </location>
</feature>
<feature type="compositionally biased region" description="Basic residues" evidence="6">
    <location>
        <begin position="182"/>
        <end position="191"/>
    </location>
</feature>
<evidence type="ECO:0000256" key="4">
    <source>
        <dbReference type="ARBA" id="ARBA00023163"/>
    </source>
</evidence>
<dbReference type="RefSeq" id="XP_007770393.1">
    <property type="nucleotide sequence ID" value="XM_007772203.1"/>
</dbReference>
<dbReference type="Pfam" id="PF08598">
    <property type="entry name" value="Sds3"/>
    <property type="match status" value="1"/>
</dbReference>
<evidence type="ECO:0000313" key="8">
    <source>
        <dbReference type="Proteomes" id="UP000053558"/>
    </source>
</evidence>
<feature type="compositionally biased region" description="Gly residues" evidence="6">
    <location>
        <begin position="249"/>
        <end position="262"/>
    </location>
</feature>
<dbReference type="KEGG" id="cput:CONPUDRAFT_24500"/>
<reference evidence="8" key="1">
    <citation type="journal article" date="2012" name="Science">
        <title>The Paleozoic origin of enzymatic lignin decomposition reconstructed from 31 fungal genomes.</title>
        <authorList>
            <person name="Floudas D."/>
            <person name="Binder M."/>
            <person name="Riley R."/>
            <person name="Barry K."/>
            <person name="Blanchette R.A."/>
            <person name="Henrissat B."/>
            <person name="Martinez A.T."/>
            <person name="Otillar R."/>
            <person name="Spatafora J.W."/>
            <person name="Yadav J.S."/>
            <person name="Aerts A."/>
            <person name="Benoit I."/>
            <person name="Boyd A."/>
            <person name="Carlson A."/>
            <person name="Copeland A."/>
            <person name="Coutinho P.M."/>
            <person name="de Vries R.P."/>
            <person name="Ferreira P."/>
            <person name="Findley K."/>
            <person name="Foster B."/>
            <person name="Gaskell J."/>
            <person name="Glotzer D."/>
            <person name="Gorecki P."/>
            <person name="Heitman J."/>
            <person name="Hesse C."/>
            <person name="Hori C."/>
            <person name="Igarashi K."/>
            <person name="Jurgens J.A."/>
            <person name="Kallen N."/>
            <person name="Kersten P."/>
            <person name="Kohler A."/>
            <person name="Kuees U."/>
            <person name="Kumar T.K.A."/>
            <person name="Kuo A."/>
            <person name="LaButti K."/>
            <person name="Larrondo L.F."/>
            <person name="Lindquist E."/>
            <person name="Ling A."/>
            <person name="Lombard V."/>
            <person name="Lucas S."/>
            <person name="Lundell T."/>
            <person name="Martin R."/>
            <person name="McLaughlin D.J."/>
            <person name="Morgenstern I."/>
            <person name="Morin E."/>
            <person name="Murat C."/>
            <person name="Nagy L.G."/>
            <person name="Nolan M."/>
            <person name="Ohm R.A."/>
            <person name="Patyshakuliyeva A."/>
            <person name="Rokas A."/>
            <person name="Ruiz-Duenas F.J."/>
            <person name="Sabat G."/>
            <person name="Salamov A."/>
            <person name="Samejima M."/>
            <person name="Schmutz J."/>
            <person name="Slot J.C."/>
            <person name="St John F."/>
            <person name="Stenlid J."/>
            <person name="Sun H."/>
            <person name="Sun S."/>
            <person name="Syed K."/>
            <person name="Tsang A."/>
            <person name="Wiebenga A."/>
            <person name="Young D."/>
            <person name="Pisabarro A."/>
            <person name="Eastwood D.C."/>
            <person name="Martin F."/>
            <person name="Cullen D."/>
            <person name="Grigoriev I.V."/>
            <person name="Hibbett D.S."/>
        </authorList>
    </citation>
    <scope>NUCLEOTIDE SEQUENCE [LARGE SCALE GENOMIC DNA]</scope>
    <source>
        <strain evidence="8">RWD-64-598 SS2</strain>
    </source>
</reference>
<evidence type="ECO:0000256" key="6">
    <source>
        <dbReference type="SAM" id="MobiDB-lite"/>
    </source>
</evidence>
<dbReference type="SMART" id="SM01401">
    <property type="entry name" value="Sds3"/>
    <property type="match status" value="1"/>
</dbReference>
<keyword evidence="5" id="KW-0539">Nucleus</keyword>
<dbReference type="AlphaFoldDB" id="A0A5M3MJ96"/>
<accession>A0A5M3MJ96</accession>
<dbReference type="GeneID" id="19206576"/>
<comment type="caution">
    <text evidence="7">The sequence shown here is derived from an EMBL/GenBank/DDBJ whole genome shotgun (WGS) entry which is preliminary data.</text>
</comment>
<sequence length="311" mass="33873">MPPQPGMFALPYASTHKARGMSIPGADGYAPHQIVGPSGSRHEEGKREKKRKDVSGKVGREMSDRRNEGRHITESISALHSSAIQLASRPSTHPLYTLRMYPVSLERSAMLVELDYGERHELGCVETAYEEERERVEEEWRKGRERVRERLLEGIEEQRRRAREEKDGEGVINDVSLDSHSRSHITRKLRNKIGASPPPTPAPSGGASGPNGPMQLSNGLLSNPHSLAVEELPSPFPFPLTAVPLTSGSGPGATGGGNGGGGGRRRNKGGGGDKNGDKNGVQKSLLPLQTVKDAEIEADLNEIRRGNKRRR</sequence>
<feature type="compositionally biased region" description="Basic and acidic residues" evidence="6">
    <location>
        <begin position="158"/>
        <end position="169"/>
    </location>
</feature>
<evidence type="ECO:0000256" key="3">
    <source>
        <dbReference type="ARBA" id="ARBA00023015"/>
    </source>
</evidence>
<evidence type="ECO:0000256" key="5">
    <source>
        <dbReference type="ARBA" id="ARBA00023242"/>
    </source>
</evidence>